<dbReference type="EMBL" id="QXTE01000231">
    <property type="protein sequence ID" value="TFK01327.1"/>
    <property type="molecule type" value="Genomic_DNA"/>
</dbReference>
<gene>
    <name evidence="3" type="ORF">DR999_PMT16486</name>
</gene>
<dbReference type="Proteomes" id="UP000297703">
    <property type="component" value="Unassembled WGS sequence"/>
</dbReference>
<dbReference type="OrthoDB" id="9427125at2759"/>
<keyword evidence="2" id="KW-1133">Transmembrane helix</keyword>
<feature type="transmembrane region" description="Helical" evidence="2">
    <location>
        <begin position="157"/>
        <end position="180"/>
    </location>
</feature>
<dbReference type="GO" id="GO:0005783">
    <property type="term" value="C:endoplasmic reticulum"/>
    <property type="evidence" value="ECO:0007669"/>
    <property type="project" value="TreeGrafter"/>
</dbReference>
<feature type="compositionally biased region" description="Polar residues" evidence="1">
    <location>
        <begin position="1"/>
        <end position="17"/>
    </location>
</feature>
<evidence type="ECO:0000313" key="4">
    <source>
        <dbReference type="Proteomes" id="UP000297703"/>
    </source>
</evidence>
<keyword evidence="2" id="KW-0812">Transmembrane</keyword>
<feature type="transmembrane region" description="Helical" evidence="2">
    <location>
        <begin position="130"/>
        <end position="151"/>
    </location>
</feature>
<dbReference type="InterPro" id="IPR029200">
    <property type="entry name" value="TMEM247"/>
</dbReference>
<proteinExistence type="predicted"/>
<feature type="region of interest" description="Disordered" evidence="1">
    <location>
        <begin position="1"/>
        <end position="27"/>
    </location>
</feature>
<organism evidence="3 4">
    <name type="scientific">Platysternon megacephalum</name>
    <name type="common">big-headed turtle</name>
    <dbReference type="NCBI Taxonomy" id="55544"/>
    <lineage>
        <taxon>Eukaryota</taxon>
        <taxon>Metazoa</taxon>
        <taxon>Chordata</taxon>
        <taxon>Craniata</taxon>
        <taxon>Vertebrata</taxon>
        <taxon>Euteleostomi</taxon>
        <taxon>Archelosauria</taxon>
        <taxon>Testudinata</taxon>
        <taxon>Testudines</taxon>
        <taxon>Cryptodira</taxon>
        <taxon>Durocryptodira</taxon>
        <taxon>Testudinoidea</taxon>
        <taxon>Platysternidae</taxon>
        <taxon>Platysternon</taxon>
    </lineage>
</organism>
<dbReference type="Pfam" id="PF15444">
    <property type="entry name" value="TMEM247"/>
    <property type="match status" value="1"/>
</dbReference>
<accession>A0A4D9DW19</accession>
<evidence type="ECO:0000256" key="2">
    <source>
        <dbReference type="SAM" id="Phobius"/>
    </source>
</evidence>
<dbReference type="PANTHER" id="PTHR36691">
    <property type="entry name" value="TRANSMEMBRANE PROTEIN 247"/>
    <property type="match status" value="1"/>
</dbReference>
<name>A0A4D9DW19_9SAUR</name>
<reference evidence="3 4" key="2">
    <citation type="submission" date="2019-04" db="EMBL/GenBank/DDBJ databases">
        <title>The genome sequence of big-headed turtle.</title>
        <authorList>
            <person name="Gong S."/>
        </authorList>
    </citation>
    <scope>NUCLEOTIDE SEQUENCE [LARGE SCALE GENOMIC DNA]</scope>
    <source>
        <strain evidence="3">DO16091913</strain>
        <tissue evidence="3">Muscle</tissue>
    </source>
</reference>
<keyword evidence="2" id="KW-0472">Membrane</keyword>
<dbReference type="PANTHER" id="PTHR36691:SF1">
    <property type="entry name" value="TRANSMEMBRANE PROTEIN 247"/>
    <property type="match status" value="1"/>
</dbReference>
<protein>
    <submittedName>
        <fullName evidence="3">Protein FAM207A</fullName>
    </submittedName>
</protein>
<comment type="caution">
    <text evidence="3">The sequence shown here is derived from an EMBL/GenBank/DDBJ whole genome shotgun (WGS) entry which is preliminary data.</text>
</comment>
<evidence type="ECO:0000313" key="3">
    <source>
        <dbReference type="EMBL" id="TFK01327.1"/>
    </source>
</evidence>
<dbReference type="AlphaFoldDB" id="A0A4D9DW19"/>
<evidence type="ECO:0000256" key="1">
    <source>
        <dbReference type="SAM" id="MobiDB-lite"/>
    </source>
</evidence>
<sequence>MDNQDTPENTSSGTSVVTEPPDIRDQDLHMETNSQAELDSLQPEHVTNDGEINTWVEMEQPNSRMAQAAETELEKMRLGMELTMLKYQYEEKEKQRQHKEKMEQMRLQSPSGHPAEGCQDLLMPQNQFALFLYCFIFIHVIYTARELLLLFVKKHHLFIIVVTLLYLIKKLWDYLCCFVLPLQSLRWLKPLIGIHNVLIVSKISQNCCYTTEQGWRIQKKRVVTLILTQVSKQPAGNLLTIRGYISEEDAID</sequence>
<reference evidence="3 4" key="1">
    <citation type="submission" date="2019-04" db="EMBL/GenBank/DDBJ databases">
        <title>Draft genome of the big-headed turtle Platysternon megacephalum.</title>
        <authorList>
            <person name="Gong S."/>
        </authorList>
    </citation>
    <scope>NUCLEOTIDE SEQUENCE [LARGE SCALE GENOMIC DNA]</scope>
    <source>
        <strain evidence="3">DO16091913</strain>
        <tissue evidence="3">Muscle</tissue>
    </source>
</reference>
<keyword evidence="4" id="KW-1185">Reference proteome</keyword>